<dbReference type="SUPFAM" id="SSF63825">
    <property type="entry name" value="YWTD domain"/>
    <property type="match status" value="1"/>
</dbReference>
<dbReference type="InterPro" id="IPR015943">
    <property type="entry name" value="WD40/YVTN_repeat-like_dom_sf"/>
</dbReference>
<sequence length="260" mass="29893">MKKIISAFFIFLIFFISFNLIKSSPVYANGVLTQIEFNPYDSVVDSEKQVVYMTKLGSNTIYSVDYKSGNIISLDLPYPAEKMELYDGGLYVTQHKTAHDRYDFGPYEAAIAKVDTESFTLTDLFDINADPYDIAIDKEGYLYVTPGSGQYEIMKVFSLKEKKEVSNGNHPFLTMWQNSTIQYNPETSTIYTMNREISNQVTVFKVNNGIIENYFRSHYHEKYSLHGNVTKISPDGHYIYNSTYGHVFYLPDTLITDNQL</sequence>
<gene>
    <name evidence="1" type="ORF">J2S14_001557</name>
</gene>
<proteinExistence type="predicted"/>
<dbReference type="EMBL" id="JAUSUO010000002">
    <property type="protein sequence ID" value="MDQ0342745.1"/>
    <property type="molecule type" value="Genomic_DNA"/>
</dbReference>
<accession>A0ABU0D2X8</accession>
<dbReference type="GO" id="GO:0003677">
    <property type="term" value="F:DNA binding"/>
    <property type="evidence" value="ECO:0007669"/>
    <property type="project" value="UniProtKB-KW"/>
</dbReference>
<dbReference type="RefSeq" id="WP_244680722.1">
    <property type="nucleotide sequence ID" value="NZ_JALIRM010000002.1"/>
</dbReference>
<keyword evidence="2" id="KW-1185">Reference proteome</keyword>
<evidence type="ECO:0000313" key="1">
    <source>
        <dbReference type="EMBL" id="MDQ0342745.1"/>
    </source>
</evidence>
<dbReference type="Gene3D" id="2.130.10.10">
    <property type="entry name" value="YVTN repeat-like/Quinoprotein amine dehydrogenase"/>
    <property type="match status" value="1"/>
</dbReference>
<organism evidence="1 2">
    <name type="scientific">Lederbergia wuyishanensis</name>
    <dbReference type="NCBI Taxonomy" id="1347903"/>
    <lineage>
        <taxon>Bacteria</taxon>
        <taxon>Bacillati</taxon>
        <taxon>Bacillota</taxon>
        <taxon>Bacilli</taxon>
        <taxon>Bacillales</taxon>
        <taxon>Bacillaceae</taxon>
        <taxon>Lederbergia</taxon>
    </lineage>
</organism>
<reference evidence="1 2" key="1">
    <citation type="submission" date="2023-07" db="EMBL/GenBank/DDBJ databases">
        <title>Genomic Encyclopedia of Type Strains, Phase IV (KMG-IV): sequencing the most valuable type-strain genomes for metagenomic binning, comparative biology and taxonomic classification.</title>
        <authorList>
            <person name="Goeker M."/>
        </authorList>
    </citation>
    <scope>NUCLEOTIDE SEQUENCE [LARGE SCALE GENOMIC DNA]</scope>
    <source>
        <strain evidence="1 2">DSM 27848</strain>
    </source>
</reference>
<comment type="caution">
    <text evidence="1">The sequence shown here is derived from an EMBL/GenBank/DDBJ whole genome shotgun (WGS) entry which is preliminary data.</text>
</comment>
<name>A0ABU0D2X8_9BACI</name>
<keyword evidence="1" id="KW-0238">DNA-binding</keyword>
<protein>
    <submittedName>
        <fullName evidence="1">DNA-binding beta-propeller fold protein YncE</fullName>
    </submittedName>
</protein>
<dbReference type="Proteomes" id="UP001232343">
    <property type="component" value="Unassembled WGS sequence"/>
</dbReference>
<evidence type="ECO:0000313" key="2">
    <source>
        <dbReference type="Proteomes" id="UP001232343"/>
    </source>
</evidence>